<feature type="compositionally biased region" description="Polar residues" evidence="1">
    <location>
        <begin position="102"/>
        <end position="111"/>
    </location>
</feature>
<feature type="region of interest" description="Disordered" evidence="1">
    <location>
        <begin position="73"/>
        <end position="114"/>
    </location>
</feature>
<gene>
    <name evidence="2" type="ORF">E1301_Tti018198</name>
</gene>
<reference evidence="2 3" key="1">
    <citation type="journal article" date="2019" name="Mol. Ecol. Resour.">
        <title>Chromosome-level genome assembly of Triplophysa tibetana, a fish adapted to the harsh high-altitude environment of the Tibetan Plateau.</title>
        <authorList>
            <person name="Yang X."/>
            <person name="Liu H."/>
            <person name="Ma Z."/>
            <person name="Zou Y."/>
            <person name="Zou M."/>
            <person name="Mao Y."/>
            <person name="Li X."/>
            <person name="Wang H."/>
            <person name="Chen T."/>
            <person name="Wang W."/>
            <person name="Yang R."/>
        </authorList>
    </citation>
    <scope>NUCLEOTIDE SEQUENCE [LARGE SCALE GENOMIC DNA]</scope>
    <source>
        <strain evidence="2">TTIB1903HZAU</strain>
        <tissue evidence="2">Muscle</tissue>
    </source>
</reference>
<evidence type="ECO:0000256" key="1">
    <source>
        <dbReference type="SAM" id="MobiDB-lite"/>
    </source>
</evidence>
<feature type="compositionally biased region" description="Basic and acidic residues" evidence="1">
    <location>
        <begin position="82"/>
        <end position="101"/>
    </location>
</feature>
<protein>
    <submittedName>
        <fullName evidence="2">Uncharacterized protein</fullName>
    </submittedName>
</protein>
<organism evidence="2 3">
    <name type="scientific">Triplophysa tibetana</name>
    <dbReference type="NCBI Taxonomy" id="1572043"/>
    <lineage>
        <taxon>Eukaryota</taxon>
        <taxon>Metazoa</taxon>
        <taxon>Chordata</taxon>
        <taxon>Craniata</taxon>
        <taxon>Vertebrata</taxon>
        <taxon>Euteleostomi</taxon>
        <taxon>Actinopterygii</taxon>
        <taxon>Neopterygii</taxon>
        <taxon>Teleostei</taxon>
        <taxon>Ostariophysi</taxon>
        <taxon>Cypriniformes</taxon>
        <taxon>Nemacheilidae</taxon>
        <taxon>Triplophysa</taxon>
    </lineage>
</organism>
<dbReference type="Proteomes" id="UP000324632">
    <property type="component" value="Chromosome 17"/>
</dbReference>
<keyword evidence="3" id="KW-1185">Reference proteome</keyword>
<name>A0A5A9NGS6_9TELE</name>
<dbReference type="EMBL" id="SOYY01000017">
    <property type="protein sequence ID" value="KAA0709224.1"/>
    <property type="molecule type" value="Genomic_DNA"/>
</dbReference>
<accession>A0A5A9NGS6</accession>
<sequence>MQPDSMRAELVLPVPNFLIATVTEGPAQSASVFSTGQACWRRCVEDKIITQVVRSGPRPHYRPHIEHSIHQPLASKEEEMEGWTKCDPERGHDRITRRTSERPQVQSSSGTKRVHGLVKEVGKERVRVVVNLTVWCERAWEMRGTEHVHGKWFWPVTLGLIQICLSDCARGSEVPASFPNLPVRPGPFTSAALDMGARQPSKRVGTVTVALSLKSAGDHLTTQQMEEDMATGGRCGVSRPGSIER</sequence>
<evidence type="ECO:0000313" key="3">
    <source>
        <dbReference type="Proteomes" id="UP000324632"/>
    </source>
</evidence>
<dbReference type="AlphaFoldDB" id="A0A5A9NGS6"/>
<proteinExistence type="predicted"/>
<comment type="caution">
    <text evidence="2">The sequence shown here is derived from an EMBL/GenBank/DDBJ whole genome shotgun (WGS) entry which is preliminary data.</text>
</comment>
<evidence type="ECO:0000313" key="2">
    <source>
        <dbReference type="EMBL" id="KAA0709224.1"/>
    </source>
</evidence>